<name>A0ABS5YRK9_9ACTN</name>
<reference evidence="2 3" key="1">
    <citation type="submission" date="2021-06" db="EMBL/GenBank/DDBJ databases">
        <title>Actinoplanes lichenicola sp. nov., and Actinoplanes ovalisporus sp. nov., isolated from lichen in Thailand.</title>
        <authorList>
            <person name="Saeng-In P."/>
            <person name="Kanchanasin P."/>
            <person name="Yuki M."/>
            <person name="Kudo T."/>
            <person name="Ohkuma M."/>
            <person name="Phongsopitanun W."/>
            <person name="Tanasupawat S."/>
        </authorList>
    </citation>
    <scope>NUCLEOTIDE SEQUENCE [LARGE SCALE GENOMIC DNA]</scope>
    <source>
        <strain evidence="2 3">NBRC 110975</strain>
    </source>
</reference>
<protein>
    <submittedName>
        <fullName evidence="2">Uncharacterized protein</fullName>
    </submittedName>
</protein>
<keyword evidence="1" id="KW-1133">Transmembrane helix</keyword>
<dbReference type="EMBL" id="JAHKKG010000005">
    <property type="protein sequence ID" value="MBU2665373.1"/>
    <property type="molecule type" value="Genomic_DNA"/>
</dbReference>
<feature type="transmembrane region" description="Helical" evidence="1">
    <location>
        <begin position="86"/>
        <end position="106"/>
    </location>
</feature>
<keyword evidence="1" id="KW-0472">Membrane</keyword>
<comment type="caution">
    <text evidence="2">The sequence shown here is derived from an EMBL/GenBank/DDBJ whole genome shotgun (WGS) entry which is preliminary data.</text>
</comment>
<keyword evidence="1" id="KW-0812">Transmembrane</keyword>
<dbReference type="RefSeq" id="WP_215788583.1">
    <property type="nucleotide sequence ID" value="NZ_JAHKKG010000005.1"/>
</dbReference>
<keyword evidence="3" id="KW-1185">Reference proteome</keyword>
<sequence>MARSANLMIPAPTVGMLSIPARAVTTGEPHPTWVSVRVGVRGPKISLPYDRTSAARVRVWAWYRPLYAILTLVVGGYGIWRITQEHTFPLDALAASALLYLGVLVFRIRVHPEATDDGDVFLPGVHDDVAAEWLDANPSIYQHDPPRTFFRRGFPF</sequence>
<gene>
    <name evidence="2" type="ORF">KOI35_17850</name>
</gene>
<evidence type="ECO:0000256" key="1">
    <source>
        <dbReference type="SAM" id="Phobius"/>
    </source>
</evidence>
<proteinExistence type="predicted"/>
<feature type="transmembrane region" description="Helical" evidence="1">
    <location>
        <begin position="61"/>
        <end position="80"/>
    </location>
</feature>
<evidence type="ECO:0000313" key="3">
    <source>
        <dbReference type="Proteomes" id="UP001519654"/>
    </source>
</evidence>
<accession>A0ABS5YRK9</accession>
<organism evidence="2 3">
    <name type="scientific">Paractinoplanes bogorensis</name>
    <dbReference type="NCBI Taxonomy" id="1610840"/>
    <lineage>
        <taxon>Bacteria</taxon>
        <taxon>Bacillati</taxon>
        <taxon>Actinomycetota</taxon>
        <taxon>Actinomycetes</taxon>
        <taxon>Micromonosporales</taxon>
        <taxon>Micromonosporaceae</taxon>
        <taxon>Paractinoplanes</taxon>
    </lineage>
</organism>
<evidence type="ECO:0000313" key="2">
    <source>
        <dbReference type="EMBL" id="MBU2665373.1"/>
    </source>
</evidence>
<dbReference type="Proteomes" id="UP001519654">
    <property type="component" value="Unassembled WGS sequence"/>
</dbReference>